<name>A0A7V7GV61_9GAMM</name>
<reference evidence="3 4" key="1">
    <citation type="submission" date="2018-07" db="EMBL/GenBank/DDBJ databases">
        <title>Pseudomonas laoshanensis sp. nov., isolated from soil.</title>
        <authorList>
            <person name="Sun J."/>
            <person name="Yu L."/>
            <person name="Wang M."/>
            <person name="Zhang C."/>
        </authorList>
    </citation>
    <scope>NUCLEOTIDE SEQUENCE [LARGE SCALE GENOMIC DNA]</scope>
    <source>
        <strain evidence="3 4">Y22</strain>
    </source>
</reference>
<feature type="signal peptide" evidence="1">
    <location>
        <begin position="1"/>
        <end position="30"/>
    </location>
</feature>
<feature type="domain" description="DUF2059" evidence="2">
    <location>
        <begin position="82"/>
        <end position="135"/>
    </location>
</feature>
<keyword evidence="1" id="KW-0732">Signal</keyword>
<evidence type="ECO:0000256" key="1">
    <source>
        <dbReference type="SAM" id="SignalP"/>
    </source>
</evidence>
<dbReference type="AlphaFoldDB" id="A0A7V7GV61"/>
<evidence type="ECO:0000313" key="3">
    <source>
        <dbReference type="EMBL" id="KAA0695165.1"/>
    </source>
</evidence>
<protein>
    <submittedName>
        <fullName evidence="3">DUF2059 domain-containing protein</fullName>
    </submittedName>
</protein>
<keyword evidence="4" id="KW-1185">Reference proteome</keyword>
<feature type="chain" id="PRO_5031232609" evidence="1">
    <location>
        <begin position="31"/>
        <end position="252"/>
    </location>
</feature>
<accession>A0A7V7GV61</accession>
<dbReference type="OrthoDB" id="7013150at2"/>
<dbReference type="EMBL" id="QOVF01000002">
    <property type="protein sequence ID" value="KAA0695165.1"/>
    <property type="molecule type" value="Genomic_DNA"/>
</dbReference>
<evidence type="ECO:0000259" key="2">
    <source>
        <dbReference type="Pfam" id="PF09832"/>
    </source>
</evidence>
<proteinExistence type="predicted"/>
<evidence type="ECO:0000313" key="4">
    <source>
        <dbReference type="Proteomes" id="UP000463138"/>
    </source>
</evidence>
<sequence>MRDSMRLKPLHLLIMALLAALALTTMSVRANTDQLYQLSGMATHQTHFQHALTAAQQRYAQQLPRNVYESLVRQSNQRFAPQSMTDRAQARLALSLDEASHRQAVNFYQSELGRRIVAIETQATSAASVATMQRGIPQMDVSTERLNTLRQLSVSLPALELGVEVSMSLANLATQSANDLLGGLFEVPGNMVDNRRDTLRGQMQPDLPNTLAYVYRDLTDAQLQQYLEWVQSDAGKNTSRAMELAAKDALNP</sequence>
<comment type="caution">
    <text evidence="3">The sequence shown here is derived from an EMBL/GenBank/DDBJ whole genome shotgun (WGS) entry which is preliminary data.</text>
</comment>
<organism evidence="3 4">
    <name type="scientific">Halopseudomonas laoshanensis</name>
    <dbReference type="NCBI Taxonomy" id="2268758"/>
    <lineage>
        <taxon>Bacteria</taxon>
        <taxon>Pseudomonadati</taxon>
        <taxon>Pseudomonadota</taxon>
        <taxon>Gammaproteobacteria</taxon>
        <taxon>Pseudomonadales</taxon>
        <taxon>Pseudomonadaceae</taxon>
        <taxon>Halopseudomonas</taxon>
    </lineage>
</organism>
<dbReference type="InterPro" id="IPR018637">
    <property type="entry name" value="DUF2059"/>
</dbReference>
<gene>
    <name evidence="3" type="ORF">DT594_10025</name>
</gene>
<dbReference type="Proteomes" id="UP000463138">
    <property type="component" value="Unassembled WGS sequence"/>
</dbReference>
<dbReference type="Pfam" id="PF09832">
    <property type="entry name" value="DUF2059"/>
    <property type="match status" value="1"/>
</dbReference>